<protein>
    <submittedName>
        <fullName evidence="5">Oxidoreductase domain protein</fullName>
    </submittedName>
</protein>
<gene>
    <name evidence="5" type="ORF">MalAC0309_2551</name>
</gene>
<evidence type="ECO:0000259" key="3">
    <source>
        <dbReference type="Pfam" id="PF01408"/>
    </source>
</evidence>
<dbReference type="SUPFAM" id="SSF51735">
    <property type="entry name" value="NAD(P)-binding Rossmann-fold domains"/>
    <property type="match status" value="1"/>
</dbReference>
<name>A0A0U5BJT9_9MICO</name>
<dbReference type="Pfam" id="PF22725">
    <property type="entry name" value="GFO_IDH_MocA_C3"/>
    <property type="match status" value="1"/>
</dbReference>
<dbReference type="Gene3D" id="3.40.50.720">
    <property type="entry name" value="NAD(P)-binding Rossmann-like Domain"/>
    <property type="match status" value="1"/>
</dbReference>
<evidence type="ECO:0000313" key="5">
    <source>
        <dbReference type="EMBL" id="BAU33390.1"/>
    </source>
</evidence>
<feature type="domain" description="GFO/IDH/MocA-like oxidoreductase" evidence="4">
    <location>
        <begin position="127"/>
        <end position="259"/>
    </location>
</feature>
<dbReference type="PANTHER" id="PTHR43818:SF11">
    <property type="entry name" value="BCDNA.GH03377"/>
    <property type="match status" value="1"/>
</dbReference>
<dbReference type="Proteomes" id="UP000218965">
    <property type="component" value="Chromosome"/>
</dbReference>
<evidence type="ECO:0000259" key="4">
    <source>
        <dbReference type="Pfam" id="PF22725"/>
    </source>
</evidence>
<dbReference type="InterPro" id="IPR036291">
    <property type="entry name" value="NAD(P)-bd_dom_sf"/>
</dbReference>
<evidence type="ECO:0000256" key="2">
    <source>
        <dbReference type="ARBA" id="ARBA00023027"/>
    </source>
</evidence>
<dbReference type="InterPro" id="IPR000683">
    <property type="entry name" value="Gfo/Idh/MocA-like_OxRdtase_N"/>
</dbReference>
<dbReference type="GO" id="GO:0000166">
    <property type="term" value="F:nucleotide binding"/>
    <property type="evidence" value="ECO:0007669"/>
    <property type="project" value="InterPro"/>
</dbReference>
<dbReference type="InterPro" id="IPR050463">
    <property type="entry name" value="Gfo/Idh/MocA_oxidrdct_glycsds"/>
</dbReference>
<dbReference type="PANTHER" id="PTHR43818">
    <property type="entry name" value="BCDNA.GH03377"/>
    <property type="match status" value="1"/>
</dbReference>
<keyword evidence="1" id="KW-0560">Oxidoreductase</keyword>
<proteinExistence type="predicted"/>
<dbReference type="EMBL" id="AP017315">
    <property type="protein sequence ID" value="BAU33390.1"/>
    <property type="molecule type" value="Genomic_DNA"/>
</dbReference>
<dbReference type="Pfam" id="PF01408">
    <property type="entry name" value="GFO_IDH_MocA"/>
    <property type="match status" value="1"/>
</dbReference>
<reference evidence="5 6" key="2">
    <citation type="submission" date="2016-01" db="EMBL/GenBank/DDBJ databases">
        <title>Microcella alkaliphila JAM AC0309 whole genome shotgun sequence.</title>
        <authorList>
            <person name="Kurata A."/>
            <person name="Hirose Y."/>
            <person name="Kishimoto N."/>
            <person name="Kobayashi T."/>
        </authorList>
    </citation>
    <scope>NUCLEOTIDE SEQUENCE [LARGE SCALE GENOMIC DNA]</scope>
    <source>
        <strain evidence="5 6">JAM AC0309</strain>
    </source>
</reference>
<feature type="domain" description="Gfo/Idh/MocA-like oxidoreductase N-terminal" evidence="3">
    <location>
        <begin position="1"/>
        <end position="117"/>
    </location>
</feature>
<sequence length="375" mass="39666">MRAGIIGGGFMALVHARALRALGVEVAGVASSSQASAVMAAERIGATRAFPTVGELIASSDVEVVHVCSPNSTHATFAAQAVAAGKAVVCEKPLATTVEDALRLARAASEAGVPTAVPFVYRFYPVVREIRARVMRGDIGRPLLLHGSYLQDWLADPAETDWRVSSTLGGASRAFADIGVHWCDVVEFVTGQRITRLNAKMTTAFGSRGNEPESVETEDIVTMMFETDGQASGSLMVSQVSSGRKNRLAFSIDGEAGALAFNQEEPNTLWAGSTTENRIIHTGSSAMSLGDVQRLTLLPPGHPQGYQDAFNAFLADAYGRFEGLPVRDVPTFEDGLRAALLTDAVTRSSQLESWVDVSSLTRVAAPVSSVQAPVS</sequence>
<dbReference type="AlphaFoldDB" id="A0A0U5BJT9"/>
<accession>A0A0U5BJT9</accession>
<dbReference type="InterPro" id="IPR055170">
    <property type="entry name" value="GFO_IDH_MocA-like_dom"/>
</dbReference>
<reference evidence="6" key="1">
    <citation type="submission" date="2015-12" db="EMBL/GenBank/DDBJ databases">
        <authorList>
            <person name="Shamseldin A."/>
            <person name="Moawad H."/>
            <person name="Abd El-Rahim W.M."/>
            <person name="Sadowsky M.J."/>
        </authorList>
    </citation>
    <scope>NUCLEOTIDE SEQUENCE [LARGE SCALE GENOMIC DNA]</scope>
    <source>
        <strain evidence="6">JAM AC0309</strain>
    </source>
</reference>
<dbReference type="RefSeq" id="WP_231923953.1">
    <property type="nucleotide sequence ID" value="NZ_AP017315.1"/>
</dbReference>
<evidence type="ECO:0000313" key="6">
    <source>
        <dbReference type="Proteomes" id="UP000218965"/>
    </source>
</evidence>
<dbReference type="GO" id="GO:0016491">
    <property type="term" value="F:oxidoreductase activity"/>
    <property type="evidence" value="ECO:0007669"/>
    <property type="project" value="UniProtKB-KW"/>
</dbReference>
<dbReference type="Gene3D" id="3.30.360.10">
    <property type="entry name" value="Dihydrodipicolinate Reductase, domain 2"/>
    <property type="match status" value="1"/>
</dbReference>
<dbReference type="KEGG" id="malk:MalAC0309_2551"/>
<evidence type="ECO:0000256" key="1">
    <source>
        <dbReference type="ARBA" id="ARBA00023002"/>
    </source>
</evidence>
<dbReference type="SUPFAM" id="SSF55347">
    <property type="entry name" value="Glyceraldehyde-3-phosphate dehydrogenase-like, C-terminal domain"/>
    <property type="match status" value="1"/>
</dbReference>
<organism evidence="5 6">
    <name type="scientific">Microcella alkaliphila</name>
    <dbReference type="NCBI Taxonomy" id="279828"/>
    <lineage>
        <taxon>Bacteria</taxon>
        <taxon>Bacillati</taxon>
        <taxon>Actinomycetota</taxon>
        <taxon>Actinomycetes</taxon>
        <taxon>Micrococcales</taxon>
        <taxon>Microbacteriaceae</taxon>
        <taxon>Microcella</taxon>
    </lineage>
</organism>
<keyword evidence="2" id="KW-0520">NAD</keyword>